<keyword evidence="2" id="KW-1185">Reference proteome</keyword>
<protein>
    <submittedName>
        <fullName evidence="1">Uncharacterized protein</fullName>
    </submittedName>
</protein>
<dbReference type="EMBL" id="JARIHO010000003">
    <property type="protein sequence ID" value="KAJ7364571.1"/>
    <property type="molecule type" value="Genomic_DNA"/>
</dbReference>
<dbReference type="Proteomes" id="UP001218218">
    <property type="component" value="Unassembled WGS sequence"/>
</dbReference>
<proteinExistence type="predicted"/>
<reference evidence="1" key="1">
    <citation type="submission" date="2023-03" db="EMBL/GenBank/DDBJ databases">
        <title>Massive genome expansion in bonnet fungi (Mycena s.s.) driven by repeated elements and novel gene families across ecological guilds.</title>
        <authorList>
            <consortium name="Lawrence Berkeley National Laboratory"/>
            <person name="Harder C.B."/>
            <person name="Miyauchi S."/>
            <person name="Viragh M."/>
            <person name="Kuo A."/>
            <person name="Thoen E."/>
            <person name="Andreopoulos B."/>
            <person name="Lu D."/>
            <person name="Skrede I."/>
            <person name="Drula E."/>
            <person name="Henrissat B."/>
            <person name="Morin E."/>
            <person name="Kohler A."/>
            <person name="Barry K."/>
            <person name="LaButti K."/>
            <person name="Morin E."/>
            <person name="Salamov A."/>
            <person name="Lipzen A."/>
            <person name="Mereny Z."/>
            <person name="Hegedus B."/>
            <person name="Baldrian P."/>
            <person name="Stursova M."/>
            <person name="Weitz H."/>
            <person name="Taylor A."/>
            <person name="Grigoriev I.V."/>
            <person name="Nagy L.G."/>
            <person name="Martin F."/>
            <person name="Kauserud H."/>
        </authorList>
    </citation>
    <scope>NUCLEOTIDE SEQUENCE</scope>
    <source>
        <strain evidence="1">CBHHK002</strain>
    </source>
</reference>
<evidence type="ECO:0000313" key="2">
    <source>
        <dbReference type="Proteomes" id="UP001218218"/>
    </source>
</evidence>
<name>A0AAD7APC5_9AGAR</name>
<gene>
    <name evidence="1" type="ORF">DFH08DRAFT_950145</name>
</gene>
<comment type="caution">
    <text evidence="1">The sequence shown here is derived from an EMBL/GenBank/DDBJ whole genome shotgun (WGS) entry which is preliminary data.</text>
</comment>
<evidence type="ECO:0000313" key="1">
    <source>
        <dbReference type="EMBL" id="KAJ7364571.1"/>
    </source>
</evidence>
<accession>A0AAD7APC5</accession>
<dbReference type="AlphaFoldDB" id="A0AAD7APC5"/>
<organism evidence="1 2">
    <name type="scientific">Mycena albidolilacea</name>
    <dbReference type="NCBI Taxonomy" id="1033008"/>
    <lineage>
        <taxon>Eukaryota</taxon>
        <taxon>Fungi</taxon>
        <taxon>Dikarya</taxon>
        <taxon>Basidiomycota</taxon>
        <taxon>Agaricomycotina</taxon>
        <taxon>Agaricomycetes</taxon>
        <taxon>Agaricomycetidae</taxon>
        <taxon>Agaricales</taxon>
        <taxon>Marasmiineae</taxon>
        <taxon>Mycenaceae</taxon>
        <taxon>Mycena</taxon>
    </lineage>
</organism>
<sequence>MHAVPLSFRHRLTAGQLSPIWTGFTSLPANGTKAHVRFPAINGAWRGLLTHLEAHCLYEHECIDILRRAVPGPRRLHTQPVLLWRRYRCSRPCAHASPHDDPACRRVDDPDQDVRMWLVLDCLTLPALRMLEILEPSITFDPLAAFVSRSQRAG</sequence>